<dbReference type="EMBL" id="QICD01000002">
    <property type="protein sequence ID" value="RNL48430.1"/>
    <property type="molecule type" value="Genomic_DNA"/>
</dbReference>
<name>A0A3N0BKP6_9ACTN</name>
<comment type="caution">
    <text evidence="1">The sequence shown here is derived from an EMBL/GenBank/DDBJ whole genome shotgun (WGS) entry which is preliminary data.</text>
</comment>
<reference evidence="2" key="1">
    <citation type="submission" date="2018-05" db="EMBL/GenBank/DDBJ databases">
        <title>Genome Sequencing of selected type strains of the family Eggerthellaceae.</title>
        <authorList>
            <person name="Danylec N."/>
            <person name="Stoll D.A."/>
            <person name="Doetsch A."/>
            <person name="Huch M."/>
        </authorList>
    </citation>
    <scope>NUCLEOTIDE SEQUENCE [LARGE SCALE GENOMIC DNA]</scope>
    <source>
        <strain evidence="2">DSM 16106</strain>
    </source>
</reference>
<dbReference type="GO" id="GO:0008199">
    <property type="term" value="F:ferric iron binding"/>
    <property type="evidence" value="ECO:0007669"/>
    <property type="project" value="TreeGrafter"/>
</dbReference>
<sequence length="299" mass="31541">MNLKRIDAAIAAYKTKSEDADAARLAFFREVWGVQDSVAAEAATLSYEVPAAEDLLAWHAASEPVLAHAPVAIDPETLADAIARTAACLLDSGGFPATVQEAFARTKWDRVVAASDVACAGSDPAAYVESFGALLRDDGMSEDPARVGALAASLALRALLDGPAAQVGSALRKAGAAEPHPMRCPVCGGAATVARVGDTQAVQGRGKELWCGQCGTAWDFERVRCARCGTQNQAHLHYFNVEGDDAHRIATCDECGGYVRTVYQEDALAPFAFEVEDVVMARLDLIAYQQANAQAAGER</sequence>
<dbReference type="OrthoDB" id="9811074at2"/>
<dbReference type="PANTHER" id="PTHR37689">
    <property type="entry name" value="PROTEIN FDHE"/>
    <property type="match status" value="1"/>
</dbReference>
<dbReference type="Gene3D" id="3.90.1670.10">
    <property type="entry name" value="FdhE-like domain"/>
    <property type="match status" value="1"/>
</dbReference>
<protein>
    <submittedName>
        <fullName evidence="1">Formate dehydrogenase accessory protein FdhE</fullName>
    </submittedName>
</protein>
<evidence type="ECO:0000313" key="2">
    <source>
        <dbReference type="Proteomes" id="UP000278632"/>
    </source>
</evidence>
<dbReference type="CDD" id="cd16341">
    <property type="entry name" value="FdhE"/>
    <property type="match status" value="1"/>
</dbReference>
<dbReference type="InterPro" id="IPR024064">
    <property type="entry name" value="FdhE-like_sf"/>
</dbReference>
<keyword evidence="2" id="KW-1185">Reference proteome</keyword>
<accession>A0A3N0BKP6</accession>
<dbReference type="RefSeq" id="WP_123191347.1">
    <property type="nucleotide sequence ID" value="NZ_QICD01000002.1"/>
</dbReference>
<dbReference type="GO" id="GO:0005829">
    <property type="term" value="C:cytosol"/>
    <property type="evidence" value="ECO:0007669"/>
    <property type="project" value="TreeGrafter"/>
</dbReference>
<proteinExistence type="predicted"/>
<evidence type="ECO:0000313" key="1">
    <source>
        <dbReference type="EMBL" id="RNL48430.1"/>
    </source>
</evidence>
<dbReference type="InterPro" id="IPR006452">
    <property type="entry name" value="Formate_DH_accessory"/>
</dbReference>
<dbReference type="Proteomes" id="UP000278632">
    <property type="component" value="Unassembled WGS sequence"/>
</dbReference>
<organism evidence="1 2">
    <name type="scientific">Paraeggerthella hongkongensis</name>
    <dbReference type="NCBI Taxonomy" id="230658"/>
    <lineage>
        <taxon>Bacteria</taxon>
        <taxon>Bacillati</taxon>
        <taxon>Actinomycetota</taxon>
        <taxon>Coriobacteriia</taxon>
        <taxon>Eggerthellales</taxon>
        <taxon>Eggerthellaceae</taxon>
        <taxon>Paraeggerthella</taxon>
    </lineage>
</organism>
<gene>
    <name evidence="1" type="ORF">DMP08_02135</name>
</gene>
<dbReference type="AlphaFoldDB" id="A0A3N0BKP6"/>
<dbReference type="GO" id="GO:0051604">
    <property type="term" value="P:protein maturation"/>
    <property type="evidence" value="ECO:0007669"/>
    <property type="project" value="TreeGrafter"/>
</dbReference>
<dbReference type="PANTHER" id="PTHR37689:SF1">
    <property type="entry name" value="PROTEIN FDHE"/>
    <property type="match status" value="1"/>
</dbReference>
<dbReference type="SUPFAM" id="SSF144020">
    <property type="entry name" value="FdhE-like"/>
    <property type="match status" value="1"/>
</dbReference>